<dbReference type="GO" id="GO:0008270">
    <property type="term" value="F:zinc ion binding"/>
    <property type="evidence" value="ECO:0007669"/>
    <property type="project" value="UniProtKB-KW"/>
</dbReference>
<dbReference type="Pfam" id="PF04434">
    <property type="entry name" value="SWIM"/>
    <property type="match status" value="1"/>
</dbReference>
<dbReference type="PANTHER" id="PTHR31973:SF187">
    <property type="entry name" value="MUTATOR TRANSPOSASE MUDRA PROTEIN"/>
    <property type="match status" value="1"/>
</dbReference>
<keyword evidence="8" id="KW-1185">Reference proteome</keyword>
<sequence length="1797" mass="204097">MTSYTEVVFHVYHGGYWVKHYTGDLSYLDGHEMKSITCKLEEFFTVMSTEMSEELDGQKIWYKLPFEEAKQQKSLSNVDISFKNMCEAGKWVGFLDVYLVNSIEHPHDMDVNDPFEEEIRVERNMASFVDEDPNFDYNDTAPNSNDEDRGEQFVRFRMDEIQRWYHLMASSDKCKKAKRKVIDIIHREHVEQFSRLKDYKAVIITNSCQEDADFAHCEALEEYEHHGDEVVENDEVVKDDEVEDNVSNTDHVPYVPTGARAMEDRKRTPSFSSSVLDSVYRSIDESDGLQSDLKGSIHENVSSSSSSPSPNKRDDKLTTPRRAIMEEENWLYARSSTTTTNSSDSSAFSSSEAESYRTKRRLRKLAEQGKRSGDERQRTKRTSVMDNDSRLFCKSDDDKKPKGVKMIEEIKRSKQPVSPGARLTSFLNSIFQSNAKKVKLCSVGKTTDVKSSSSKSCFSRTRNKTDNNNNNCKKLERSIRFYPVRVTIDGDCRDYAQKHITRVRKPIPEFTAKKSVKEEIKTNDHHTEFTCITRNIGLKDFVRSNKYEGKEEEEDAWSHSSSDLFELDSYRIGMGREPTPETLALALQEAAVWKKATLKEDDPTCPIPFVGSSQTPSTLLPECQLHASWHVDDTLSGHGWLRMAFVDGFELGVRLRERDGFAKVVMAVKDRLGLSSDDDIELTYQWPQWMIRPDWKRANPIDILDDEDITLFMAIRADLDEVHLRVKIIRELRRNKSRVGYRANKNAVAEHFSEDLMDDTDTSTSPSLWVIGDETLAHFYSDADGPLINDPQPITMIDRGKGIMIEDGLTTKEVGSGSDNTKVLELQRYAMSVKETPVATVLYDRDAPPYFDDPGEEAIHAICRKFHFIYTKSGPNVVAAVCVSHTCPWRAYATKLPDSDRFEVRTTTSTHICSVDARGDFHKQASTAVIGKLIRTKYIGVCRGPRPNELRRMLRQEFSLNVSYWKAWRAREIAMDNAMGFAMGSYALIQPYFKLLLETNPNSLVAMETEKDTSGVERFKYLFFALHACVLGYPFMTKVIVIDGTNLRRRYGGCLIVASAQDANFQVFSIAFGIVISENDEAWTWFMTKLTEAIPDDPELVFVSNRHSSIYASICKVYPMSSHAACIVHLKRNIEAYFKSYQLGALVSSAVTAYRLIDFNKIFAEIKAKHGSCTDYLASIGFEHWTRSHFVGNRYNVMTNNIVESLNNVLTAARDDPVISILESIRTTLIPWFAFRRQAAQFEDNILQPKVRETRGASFAVNLWERTCTCREFQLLTIPCSHPIAATIQKGLRVDTMVEIHHTTPQLRLSYQALIMPVPDTEMLTPSPNNVGGGKLAPPYVRRPPGIPRKRRLFSRGEFKDTMVEKVIIYFRWKDRAYSLMMNGKITLSMLESRICSKLGLDESKVKLQMKYNAVMLGPTQEIHISDDEDVGVYISSGEMVSRYPLTVDVINPPELSEELSRVEVVNKSSIGKNYDGLSSNEDDMRDNATIVIGELDGQGTELNGAIVVVDDTQDHEIGSRDDRDDDDRGDEYVEPPSDVESSQFKKEWEDGIGLTLRQEFPSRAALQEVVDKGAFANSFGYVIKKSDKERYVLTCSKANCDWRIRASCVQDTSIYSIRRYNKMHSCTRISKSSTRMRKRKGTPKLVAALLHDTFPGLLETPPPKVIMELVQTKLGVKVSYSTALRGKRQAVCDLKGSAKDSYKDINCYLYMLKKVNDGTVTYMKLDESGKFQYVFIALGASIEGFQAMRKVIIVDATHLKNGYGGVLVFASAQDPNRHHYIIAVGVLDGENDAIWG</sequence>
<dbReference type="Pfam" id="PF10551">
    <property type="entry name" value="MULE"/>
    <property type="match status" value="1"/>
</dbReference>
<dbReference type="InterPro" id="IPR018289">
    <property type="entry name" value="MULE_transposase_dom"/>
</dbReference>
<dbReference type="InterPro" id="IPR004332">
    <property type="entry name" value="Transposase_MuDR"/>
</dbReference>
<dbReference type="EMBL" id="JAEFBJ010000003">
    <property type="protein sequence ID" value="KAG7633152.1"/>
    <property type="molecule type" value="Genomic_DNA"/>
</dbReference>
<dbReference type="InterPro" id="IPR007527">
    <property type="entry name" value="Znf_SWIM"/>
</dbReference>
<feature type="compositionally biased region" description="Acidic residues" evidence="5">
    <location>
        <begin position="1524"/>
        <end position="1534"/>
    </location>
</feature>
<dbReference type="PANTHER" id="PTHR31973">
    <property type="entry name" value="POLYPROTEIN, PUTATIVE-RELATED"/>
    <property type="match status" value="1"/>
</dbReference>
<dbReference type="InterPro" id="IPR018290">
    <property type="entry name" value="MULE_transposase_N"/>
</dbReference>
<keyword evidence="1" id="KW-0479">Metal-binding</keyword>
<evidence type="ECO:0000256" key="4">
    <source>
        <dbReference type="PROSITE-ProRule" id="PRU00325"/>
    </source>
</evidence>
<dbReference type="PROSITE" id="PS50966">
    <property type="entry name" value="ZF_SWIM"/>
    <property type="match status" value="1"/>
</dbReference>
<reference evidence="7 8" key="1">
    <citation type="submission" date="2020-12" db="EMBL/GenBank/DDBJ databases">
        <title>Concerted genomic and epigenomic changes stabilize Arabidopsis allopolyploids.</title>
        <authorList>
            <person name="Chen Z."/>
        </authorList>
    </citation>
    <scope>NUCLEOTIDE SEQUENCE [LARGE SCALE GENOMIC DNA]</scope>
    <source>
        <strain evidence="7">As9502</strain>
        <tissue evidence="7">Leaf</tissue>
    </source>
</reference>
<evidence type="ECO:0000256" key="3">
    <source>
        <dbReference type="ARBA" id="ARBA00022833"/>
    </source>
</evidence>
<accession>A0A8T2FB62</accession>
<feature type="compositionally biased region" description="Basic and acidic residues" evidence="5">
    <location>
        <begin position="364"/>
        <end position="377"/>
    </location>
</feature>
<protein>
    <submittedName>
        <fullName evidence="7">Zinc finger SWIM-type</fullName>
    </submittedName>
</protein>
<dbReference type="Pfam" id="PF03108">
    <property type="entry name" value="DBD_Tnp_Mut"/>
    <property type="match status" value="2"/>
</dbReference>
<dbReference type="Pfam" id="PF10532">
    <property type="entry name" value="Plant_all_beta"/>
    <property type="match status" value="1"/>
</dbReference>
<feature type="region of interest" description="Disordered" evidence="5">
    <location>
        <begin position="287"/>
        <end position="385"/>
    </location>
</feature>
<dbReference type="OrthoDB" id="680041at2759"/>
<feature type="region of interest" description="Disordered" evidence="5">
    <location>
        <begin position="1509"/>
        <end position="1545"/>
    </location>
</feature>
<comment type="caution">
    <text evidence="7">The sequence shown here is derived from an EMBL/GenBank/DDBJ whole genome shotgun (WGS) entry which is preliminary data.</text>
</comment>
<evidence type="ECO:0000313" key="7">
    <source>
        <dbReference type="EMBL" id="KAG7633152.1"/>
    </source>
</evidence>
<feature type="compositionally biased region" description="Low complexity" evidence="5">
    <location>
        <begin position="335"/>
        <end position="353"/>
    </location>
</feature>
<evidence type="ECO:0000259" key="6">
    <source>
        <dbReference type="PROSITE" id="PS50966"/>
    </source>
</evidence>
<feature type="domain" description="SWIM-type" evidence="6">
    <location>
        <begin position="1259"/>
        <end position="1291"/>
    </location>
</feature>
<dbReference type="InterPro" id="IPR006564">
    <property type="entry name" value="Znf_PMZ"/>
</dbReference>
<evidence type="ECO:0000313" key="8">
    <source>
        <dbReference type="Proteomes" id="UP000694251"/>
    </source>
</evidence>
<organism evidence="7 8">
    <name type="scientific">Arabidopsis suecica</name>
    <name type="common">Swedish thale-cress</name>
    <name type="synonym">Cardaminopsis suecica</name>
    <dbReference type="NCBI Taxonomy" id="45249"/>
    <lineage>
        <taxon>Eukaryota</taxon>
        <taxon>Viridiplantae</taxon>
        <taxon>Streptophyta</taxon>
        <taxon>Embryophyta</taxon>
        <taxon>Tracheophyta</taxon>
        <taxon>Spermatophyta</taxon>
        <taxon>Magnoliopsida</taxon>
        <taxon>eudicotyledons</taxon>
        <taxon>Gunneridae</taxon>
        <taxon>Pentapetalae</taxon>
        <taxon>rosids</taxon>
        <taxon>malvids</taxon>
        <taxon>Brassicales</taxon>
        <taxon>Brassicaceae</taxon>
        <taxon>Camelineae</taxon>
        <taxon>Arabidopsis</taxon>
    </lineage>
</organism>
<feature type="compositionally biased region" description="Basic and acidic residues" evidence="5">
    <location>
        <begin position="1513"/>
        <end position="1523"/>
    </location>
</feature>
<keyword evidence="3" id="KW-0862">Zinc</keyword>
<evidence type="ECO:0000256" key="1">
    <source>
        <dbReference type="ARBA" id="ARBA00022723"/>
    </source>
</evidence>
<name>A0A8T2FB62_ARASU</name>
<proteinExistence type="predicted"/>
<dbReference type="Proteomes" id="UP000694251">
    <property type="component" value="Chromosome 3"/>
</dbReference>
<evidence type="ECO:0000256" key="2">
    <source>
        <dbReference type="ARBA" id="ARBA00022771"/>
    </source>
</evidence>
<feature type="region of interest" description="Disordered" evidence="5">
    <location>
        <begin position="240"/>
        <end position="273"/>
    </location>
</feature>
<keyword evidence="2 4" id="KW-0863">Zinc-finger</keyword>
<gene>
    <name evidence="7" type="ORF">ISN44_As03g033950</name>
</gene>
<dbReference type="SMART" id="SM00575">
    <property type="entry name" value="ZnF_PMZ"/>
    <property type="match status" value="1"/>
</dbReference>
<evidence type="ECO:0000256" key="5">
    <source>
        <dbReference type="SAM" id="MobiDB-lite"/>
    </source>
</evidence>